<dbReference type="Pfam" id="PF23768">
    <property type="entry name" value="DUF7167"/>
    <property type="match status" value="1"/>
</dbReference>
<gene>
    <name evidence="2" type="ORF">UFOVP607_26</name>
</gene>
<accession>A0A6J5N5Q3</accession>
<evidence type="ECO:0000259" key="1">
    <source>
        <dbReference type="Pfam" id="PF23768"/>
    </source>
</evidence>
<feature type="domain" description="DUF7167" evidence="1">
    <location>
        <begin position="6"/>
        <end position="58"/>
    </location>
</feature>
<sequence>MSNITIKAWLNSGANINSKREIEFEVDLDDWNSMDDDEKEEFARDYAFEQSDWGWEVVGGEA</sequence>
<name>A0A6J5N5Q3_9CAUD</name>
<dbReference type="InterPro" id="IPR055591">
    <property type="entry name" value="DUF7167"/>
</dbReference>
<dbReference type="EMBL" id="LR796581">
    <property type="protein sequence ID" value="CAB4152676.1"/>
    <property type="molecule type" value="Genomic_DNA"/>
</dbReference>
<reference evidence="2" key="1">
    <citation type="submission" date="2020-04" db="EMBL/GenBank/DDBJ databases">
        <authorList>
            <person name="Chiriac C."/>
            <person name="Salcher M."/>
            <person name="Ghai R."/>
            <person name="Kavagutti S V."/>
        </authorList>
    </citation>
    <scope>NUCLEOTIDE SEQUENCE</scope>
</reference>
<proteinExistence type="predicted"/>
<evidence type="ECO:0000313" key="2">
    <source>
        <dbReference type="EMBL" id="CAB4152676.1"/>
    </source>
</evidence>
<protein>
    <recommendedName>
        <fullName evidence="1">DUF7167 domain-containing protein</fullName>
    </recommendedName>
</protein>
<organism evidence="2">
    <name type="scientific">uncultured Caudovirales phage</name>
    <dbReference type="NCBI Taxonomy" id="2100421"/>
    <lineage>
        <taxon>Viruses</taxon>
        <taxon>Duplodnaviria</taxon>
        <taxon>Heunggongvirae</taxon>
        <taxon>Uroviricota</taxon>
        <taxon>Caudoviricetes</taxon>
        <taxon>Peduoviridae</taxon>
        <taxon>Maltschvirus</taxon>
        <taxon>Maltschvirus maltsch</taxon>
    </lineage>
</organism>